<dbReference type="GO" id="GO:0030964">
    <property type="term" value="C:NADH dehydrogenase complex"/>
    <property type="evidence" value="ECO:0007669"/>
    <property type="project" value="TreeGrafter"/>
</dbReference>
<feature type="transmembrane region" description="Helical" evidence="7">
    <location>
        <begin position="62"/>
        <end position="86"/>
    </location>
</feature>
<dbReference type="InterPro" id="IPR039428">
    <property type="entry name" value="NUOK/Mnh_C1-like"/>
</dbReference>
<dbReference type="InterPro" id="IPR001133">
    <property type="entry name" value="NADH_UbQ_OxRdtase_chain4L/K"/>
</dbReference>
<comment type="similarity">
    <text evidence="2">Belongs to the complex I subunit 4L family.</text>
</comment>
<feature type="transmembrane region" description="Helical" evidence="7">
    <location>
        <begin position="6"/>
        <end position="26"/>
    </location>
</feature>
<evidence type="ECO:0000256" key="2">
    <source>
        <dbReference type="ARBA" id="ARBA00010519"/>
    </source>
</evidence>
<proteinExistence type="inferred from homology"/>
<dbReference type="GeneID" id="70637880"/>
<dbReference type="PANTHER" id="PTHR11434:SF16">
    <property type="entry name" value="NADH-UBIQUINONE OXIDOREDUCTASE CHAIN 4L"/>
    <property type="match status" value="1"/>
</dbReference>
<dbReference type="Pfam" id="PF00420">
    <property type="entry name" value="Oxidored_q2"/>
    <property type="match status" value="1"/>
</dbReference>
<evidence type="ECO:0000256" key="4">
    <source>
        <dbReference type="ARBA" id="ARBA00022692"/>
    </source>
</evidence>
<dbReference type="HAMAP" id="MF_01456">
    <property type="entry name" value="NDH1_NuoK"/>
    <property type="match status" value="1"/>
</dbReference>
<feature type="transmembrane region" description="Helical" evidence="7">
    <location>
        <begin position="33"/>
        <end position="56"/>
    </location>
</feature>
<accession>A0A8A6W2P2</accession>
<keyword evidence="8" id="KW-0496">Mitochondrion</keyword>
<gene>
    <name evidence="8" type="primary">nad4L</name>
</gene>
<keyword evidence="6 7" id="KW-0472">Membrane</keyword>
<evidence type="ECO:0000313" key="8">
    <source>
        <dbReference type="EMBL" id="QTK21674.1"/>
    </source>
</evidence>
<geneLocation type="mitochondrion" evidence="8"/>
<dbReference type="GO" id="GO:0042773">
    <property type="term" value="P:ATP synthesis coupled electron transport"/>
    <property type="evidence" value="ECO:0007669"/>
    <property type="project" value="InterPro"/>
</dbReference>
<reference evidence="8" key="1">
    <citation type="submission" date="2021-01" db="EMBL/GenBank/DDBJ databases">
        <authorList>
            <person name="Huang H."/>
            <person name="Chen N."/>
        </authorList>
    </citation>
    <scope>NUCLEOTIDE SEQUENCE</scope>
</reference>
<organism evidence="8">
    <name type="scientific">Coscinodiscus granii</name>
    <dbReference type="NCBI Taxonomy" id="265552"/>
    <lineage>
        <taxon>Eukaryota</taxon>
        <taxon>Sar</taxon>
        <taxon>Stramenopiles</taxon>
        <taxon>Ochrophyta</taxon>
        <taxon>Bacillariophyta</taxon>
        <taxon>Coscinodiscophyceae</taxon>
        <taxon>Coscinodiscophycidae</taxon>
        <taxon>Coscinodiscales</taxon>
        <taxon>Coscinodiscaceae</taxon>
        <taxon>Coscinodiscus</taxon>
    </lineage>
</organism>
<dbReference type="GO" id="GO:0016651">
    <property type="term" value="F:oxidoreductase activity, acting on NAD(P)H"/>
    <property type="evidence" value="ECO:0007669"/>
    <property type="project" value="InterPro"/>
</dbReference>
<evidence type="ECO:0000256" key="3">
    <source>
        <dbReference type="ARBA" id="ARBA00022448"/>
    </source>
</evidence>
<name>A0A8A6W2P2_9STRA</name>
<sequence length="103" mass="11584">MSFLNISYLLILILLIFLSGIIGLVLNRKNILIIIISIELILLSINFNFILFSLYLDDIIGQIFVMFILCIAAAESAIGLSILTAYHKIRSTILIEKIKTLKS</sequence>
<dbReference type="PANTHER" id="PTHR11434">
    <property type="entry name" value="NADH-UBIQUINONE OXIDOREDUCTASE SUBUNIT ND4L"/>
    <property type="match status" value="1"/>
</dbReference>
<comment type="subcellular location">
    <subcellularLocation>
        <location evidence="1">Membrane</location>
        <topology evidence="1">Multi-pass membrane protein</topology>
    </subcellularLocation>
</comment>
<keyword evidence="4 7" id="KW-0812">Transmembrane</keyword>
<dbReference type="NCBIfam" id="NF004320">
    <property type="entry name" value="PRK05715.1-2"/>
    <property type="match status" value="1"/>
</dbReference>
<keyword evidence="5 7" id="KW-1133">Transmembrane helix</keyword>
<evidence type="ECO:0000256" key="6">
    <source>
        <dbReference type="ARBA" id="ARBA00023136"/>
    </source>
</evidence>
<evidence type="ECO:0000256" key="5">
    <source>
        <dbReference type="ARBA" id="ARBA00022989"/>
    </source>
</evidence>
<evidence type="ECO:0000256" key="7">
    <source>
        <dbReference type="SAM" id="Phobius"/>
    </source>
</evidence>
<dbReference type="NCBIfam" id="NF004321">
    <property type="entry name" value="PRK05715.1-3"/>
    <property type="match status" value="1"/>
</dbReference>
<dbReference type="NCBIfam" id="NF004323">
    <property type="entry name" value="PRK05715.1-5"/>
    <property type="match status" value="1"/>
</dbReference>
<evidence type="ECO:0000256" key="1">
    <source>
        <dbReference type="ARBA" id="ARBA00004141"/>
    </source>
</evidence>
<dbReference type="EMBL" id="MW435847">
    <property type="protein sequence ID" value="QTK21674.1"/>
    <property type="molecule type" value="Genomic_DNA"/>
</dbReference>
<keyword evidence="3" id="KW-0813">Transport</keyword>
<dbReference type="Gene3D" id="1.10.287.3510">
    <property type="match status" value="1"/>
</dbReference>
<protein>
    <submittedName>
        <fullName evidence="8">NADH dehydrogenase subunit 4L</fullName>
    </submittedName>
</protein>
<dbReference type="AlphaFoldDB" id="A0A8A6W2P2"/>
<dbReference type="RefSeq" id="YP_010248479.1">
    <property type="nucleotide sequence ID" value="NC_060315.1"/>
</dbReference>